<dbReference type="InterPro" id="IPR036369">
    <property type="entry name" value="HIPIP_sf"/>
</dbReference>
<evidence type="ECO:0000256" key="6">
    <source>
        <dbReference type="ARBA" id="ARBA00023014"/>
    </source>
</evidence>
<dbReference type="GO" id="GO:0046872">
    <property type="term" value="F:metal ion binding"/>
    <property type="evidence" value="ECO:0007669"/>
    <property type="project" value="UniProtKB-KW"/>
</dbReference>
<reference evidence="8 9" key="1">
    <citation type="submission" date="2020-10" db="EMBL/GenBank/DDBJ databases">
        <title>Complete genome sequence of Cupriavidus basilensis CCUG 49340T.</title>
        <authorList>
            <person name="Salva-Serra F."/>
            <person name="Donoso R.A."/>
            <person name="Cho K.H."/>
            <person name="Yoo J.A."/>
            <person name="Lee K."/>
            <person name="Yoon S.-H."/>
            <person name="Perez-Pantoja D."/>
            <person name="Moore E.R.B."/>
        </authorList>
    </citation>
    <scope>NUCLEOTIDE SEQUENCE [LARGE SCALE GENOMIC DNA]</scope>
    <source>
        <strain evidence="9">CCUG 49340</strain>
    </source>
</reference>
<keyword evidence="2" id="KW-0004">4Fe-4S</keyword>
<evidence type="ECO:0000256" key="1">
    <source>
        <dbReference type="ARBA" id="ARBA00022448"/>
    </source>
</evidence>
<dbReference type="SUPFAM" id="SSF57652">
    <property type="entry name" value="HIPIP (high potential iron protein)"/>
    <property type="match status" value="1"/>
</dbReference>
<keyword evidence="6" id="KW-0411">Iron-sulfur</keyword>
<dbReference type="NCBIfam" id="TIGR01409">
    <property type="entry name" value="TAT_signal_seq"/>
    <property type="match status" value="1"/>
</dbReference>
<keyword evidence="4" id="KW-0249">Electron transport</keyword>
<gene>
    <name evidence="8" type="ORF">F7R26_031540</name>
</gene>
<evidence type="ECO:0000256" key="2">
    <source>
        <dbReference type="ARBA" id="ARBA00022485"/>
    </source>
</evidence>
<dbReference type="EMBL" id="CP062804">
    <property type="protein sequence ID" value="QOT81446.1"/>
    <property type="molecule type" value="Genomic_DNA"/>
</dbReference>
<keyword evidence="5" id="KW-0408">Iron</keyword>
<dbReference type="PROSITE" id="PS51318">
    <property type="entry name" value="TAT"/>
    <property type="match status" value="1"/>
</dbReference>
<evidence type="ECO:0000256" key="4">
    <source>
        <dbReference type="ARBA" id="ARBA00022982"/>
    </source>
</evidence>
<evidence type="ECO:0000313" key="8">
    <source>
        <dbReference type="EMBL" id="QOT81446.1"/>
    </source>
</evidence>
<proteinExistence type="predicted"/>
<dbReference type="AlphaFoldDB" id="A0A643FV78"/>
<keyword evidence="1" id="KW-0813">Transport</keyword>
<dbReference type="InterPro" id="IPR019546">
    <property type="entry name" value="TAT_signal_bac_arc"/>
</dbReference>
<evidence type="ECO:0000256" key="5">
    <source>
        <dbReference type="ARBA" id="ARBA00023004"/>
    </source>
</evidence>
<dbReference type="Pfam" id="PF01355">
    <property type="entry name" value="HIPIP"/>
    <property type="match status" value="1"/>
</dbReference>
<evidence type="ECO:0000259" key="7">
    <source>
        <dbReference type="PROSITE" id="PS51373"/>
    </source>
</evidence>
<dbReference type="RefSeq" id="WP_150986195.1">
    <property type="nucleotide sequence ID" value="NZ_CP062804.1"/>
</dbReference>
<evidence type="ECO:0000256" key="3">
    <source>
        <dbReference type="ARBA" id="ARBA00022723"/>
    </source>
</evidence>
<dbReference type="InterPro" id="IPR006311">
    <property type="entry name" value="TAT_signal"/>
</dbReference>
<dbReference type="GO" id="GO:0019646">
    <property type="term" value="P:aerobic electron transport chain"/>
    <property type="evidence" value="ECO:0007669"/>
    <property type="project" value="InterPro"/>
</dbReference>
<feature type="domain" description="High potential iron-sulfur proteins family profile" evidence="7">
    <location>
        <begin position="29"/>
        <end position="106"/>
    </location>
</feature>
<dbReference type="GeneID" id="98405498"/>
<evidence type="ECO:0000313" key="9">
    <source>
        <dbReference type="Proteomes" id="UP000397656"/>
    </source>
</evidence>
<dbReference type="GO" id="GO:0009055">
    <property type="term" value="F:electron transfer activity"/>
    <property type="evidence" value="ECO:0007669"/>
    <property type="project" value="InterPro"/>
</dbReference>
<protein>
    <submittedName>
        <fullName evidence="8">High-potential iron-sulfur protein</fullName>
    </submittedName>
</protein>
<sequence>MSTRRHFLKGIPIIAAAGALGVSLPTRAQGSGPMVDEKDPQAVGLGYKADSSKVDKTKYPKHDASQHCGNCQLFQGKAADASGGCPLFAGKQVATKGWCSAWVKKA</sequence>
<dbReference type="Gene3D" id="4.10.490.10">
    <property type="entry name" value="High potential iron-sulphur protein"/>
    <property type="match status" value="1"/>
</dbReference>
<dbReference type="PROSITE" id="PS51373">
    <property type="entry name" value="HIPIP"/>
    <property type="match status" value="1"/>
</dbReference>
<dbReference type="GO" id="GO:0051539">
    <property type="term" value="F:4 iron, 4 sulfur cluster binding"/>
    <property type="evidence" value="ECO:0007669"/>
    <property type="project" value="UniProtKB-KW"/>
</dbReference>
<dbReference type="Proteomes" id="UP000397656">
    <property type="component" value="Chromosome 2"/>
</dbReference>
<dbReference type="InterPro" id="IPR000170">
    <property type="entry name" value="High_potential_FeS_prot"/>
</dbReference>
<keyword evidence="3" id="KW-0479">Metal-binding</keyword>
<accession>A0A643FV78</accession>
<organism evidence="8 9">
    <name type="scientific">Cupriavidus basilensis</name>
    <dbReference type="NCBI Taxonomy" id="68895"/>
    <lineage>
        <taxon>Bacteria</taxon>
        <taxon>Pseudomonadati</taxon>
        <taxon>Pseudomonadota</taxon>
        <taxon>Betaproteobacteria</taxon>
        <taxon>Burkholderiales</taxon>
        <taxon>Burkholderiaceae</taxon>
        <taxon>Cupriavidus</taxon>
    </lineage>
</organism>
<name>A0A643FV78_9BURK</name>